<gene>
    <name evidence="9" type="ORF">KSP39_PZI003457</name>
</gene>
<dbReference type="SUPFAM" id="SSF81383">
    <property type="entry name" value="F-box domain"/>
    <property type="match status" value="1"/>
</dbReference>
<dbReference type="SUPFAM" id="SSF51197">
    <property type="entry name" value="Clavaminate synthase-like"/>
    <property type="match status" value="1"/>
</dbReference>
<protein>
    <submittedName>
        <fullName evidence="9">F-box protein</fullName>
    </submittedName>
</protein>
<evidence type="ECO:0000259" key="8">
    <source>
        <dbReference type="PROSITE" id="PS51184"/>
    </source>
</evidence>
<accession>A0AAP0GDG7</accession>
<sequence>MEQPPEQRDRRPEALGHLRVLPDELICDILEHLSPSDLGRLSCVSSVFYILCNEEPLWMILCLRDGGQFNYRGSWKRTTLYRKNLCTEIGECQRRHLQFDGFSSLFLYRRWYRCFTTLERFTLDRRNLERRNNLALEKCNYTIDEKKPVLLTEVANTWPARYKWTVDQLLSNYGDVAFRISQRSSKKITMLFKDYVSYMKCQHDEDPLYIFDDKFGEAAPTLLQDYCVPELFQEDLLDVLDYEQRPPFRWLIIGPERSGASWHVDPGLTSAWNTLLCGRKRWALYPPGRVPVGVTVHVSEDGDISIESPSSLQWWLDSYPLLAEHDKPLECIQFPGETIFVPSGWWHCVLNLDTTIAVTQNFVNKSNFEFVCLDMAPGHVHKGVCRAGFLAIQDCVNGSSKSDESFEMNLLNYSDMTRREKRVKRVEHVKEQDGHHDTWNSIHGLSDDYKKYTQDFSYDIDFLSTFLDKEIDHYNTICSPSNIIGEREMRSWLYKLWVSKPAMRMLIWKGACLALNVEKWLACLLEICSHHKFHLPIDDEKFPVGTGSNPVFLVSDKVIKIFVEGGLGSSLHCLGTELEFYSLLAKSKSALMNHVPEVIASGLVVVDENGYSAFPWDGRGVPDIIANCSLVNDDNTTHEFPFGLWNKKKFELKNHGVNMCNKIWPYIVCRRCKGDIFTNLRDLLSKTEALNLASFLGEQLRNLHLLPLPNIETDVRDISLGRPMQDESVGHCKLHENTTLMDVDFKGFGSSREWQFVIDALNRRKNNIKAQLAQWGDPIPGFLIDKVEKYLPNDLSSLLDTLKEDDGCFKCIRSPTWIHSDIMDDNIHMKKCSPDDLLHDTCDQADGGSTMNGLNDPSDRKVVNWTLDTCNGETNLRRWCPSHLLDFSNLSVGDPIYDLIPIYLDVFRGETCLLNKLLKSYKLPLITMTTNDDAPSDKPAENYMCKRLSYRATCYCILHEDNVLGAIFSLWKELRAAKSWEEVEEAVWGELNSYQH</sequence>
<dbReference type="InterPro" id="IPR036047">
    <property type="entry name" value="F-box-like_dom_sf"/>
</dbReference>
<dbReference type="InterPro" id="IPR050910">
    <property type="entry name" value="JMJD6_ArgDemeth/LysHydrox"/>
</dbReference>
<dbReference type="Proteomes" id="UP001418222">
    <property type="component" value="Unassembled WGS sequence"/>
</dbReference>
<evidence type="ECO:0000313" key="9">
    <source>
        <dbReference type="EMBL" id="KAK8952540.1"/>
    </source>
</evidence>
<keyword evidence="10" id="KW-1185">Reference proteome</keyword>
<dbReference type="Pfam" id="PF12937">
    <property type="entry name" value="F-box-like"/>
    <property type="match status" value="1"/>
</dbReference>
<dbReference type="Pfam" id="PF13621">
    <property type="entry name" value="Cupin_8"/>
    <property type="match status" value="1"/>
</dbReference>
<keyword evidence="5" id="KW-0408">Iron</keyword>
<dbReference type="GO" id="GO:0016491">
    <property type="term" value="F:oxidoreductase activity"/>
    <property type="evidence" value="ECO:0007669"/>
    <property type="project" value="UniProtKB-KW"/>
</dbReference>
<evidence type="ECO:0000256" key="3">
    <source>
        <dbReference type="ARBA" id="ARBA00022723"/>
    </source>
</evidence>
<dbReference type="Gene3D" id="2.60.120.650">
    <property type="entry name" value="Cupin"/>
    <property type="match status" value="1"/>
</dbReference>
<dbReference type="InterPro" id="IPR001810">
    <property type="entry name" value="F-box_dom"/>
</dbReference>
<dbReference type="InterPro" id="IPR041667">
    <property type="entry name" value="Cupin_8"/>
</dbReference>
<dbReference type="PANTHER" id="PTHR12480:SF35">
    <property type="entry name" value="TRANSCRIPTION FACTOR JUMONJI, JMJC DOMAIN-CONTAINING PROTEIN"/>
    <property type="match status" value="1"/>
</dbReference>
<keyword evidence="6" id="KW-0539">Nucleus</keyword>
<reference evidence="9 10" key="1">
    <citation type="journal article" date="2022" name="Nat. Plants">
        <title>Genomes of leafy and leafless Platanthera orchids illuminate the evolution of mycoheterotrophy.</title>
        <authorList>
            <person name="Li M.H."/>
            <person name="Liu K.W."/>
            <person name="Li Z."/>
            <person name="Lu H.C."/>
            <person name="Ye Q.L."/>
            <person name="Zhang D."/>
            <person name="Wang J.Y."/>
            <person name="Li Y.F."/>
            <person name="Zhong Z.M."/>
            <person name="Liu X."/>
            <person name="Yu X."/>
            <person name="Liu D.K."/>
            <person name="Tu X.D."/>
            <person name="Liu B."/>
            <person name="Hao Y."/>
            <person name="Liao X.Y."/>
            <person name="Jiang Y.T."/>
            <person name="Sun W.H."/>
            <person name="Chen J."/>
            <person name="Chen Y.Q."/>
            <person name="Ai Y."/>
            <person name="Zhai J.W."/>
            <person name="Wu S.S."/>
            <person name="Zhou Z."/>
            <person name="Hsiao Y.Y."/>
            <person name="Wu W.L."/>
            <person name="Chen Y.Y."/>
            <person name="Lin Y.F."/>
            <person name="Hsu J.L."/>
            <person name="Li C.Y."/>
            <person name="Wang Z.W."/>
            <person name="Zhao X."/>
            <person name="Zhong W.Y."/>
            <person name="Ma X.K."/>
            <person name="Ma L."/>
            <person name="Huang J."/>
            <person name="Chen G.Z."/>
            <person name="Huang M.Z."/>
            <person name="Huang L."/>
            <person name="Peng D.H."/>
            <person name="Luo Y.B."/>
            <person name="Zou S.Q."/>
            <person name="Chen S.P."/>
            <person name="Lan S."/>
            <person name="Tsai W.C."/>
            <person name="Van de Peer Y."/>
            <person name="Liu Z.J."/>
        </authorList>
    </citation>
    <scope>NUCLEOTIDE SEQUENCE [LARGE SCALE GENOMIC DNA]</scope>
    <source>
        <strain evidence="9">Lor287</strain>
    </source>
</reference>
<comment type="similarity">
    <text evidence="2">Belongs to the JARID1 histone demethylase family.</text>
</comment>
<dbReference type="GO" id="GO:0046872">
    <property type="term" value="F:metal ion binding"/>
    <property type="evidence" value="ECO:0007669"/>
    <property type="project" value="UniProtKB-KW"/>
</dbReference>
<dbReference type="CDD" id="cd09917">
    <property type="entry name" value="F-box_SF"/>
    <property type="match status" value="1"/>
</dbReference>
<name>A0AAP0GDG7_9ASPA</name>
<dbReference type="GO" id="GO:0005737">
    <property type="term" value="C:cytoplasm"/>
    <property type="evidence" value="ECO:0007669"/>
    <property type="project" value="TreeGrafter"/>
</dbReference>
<dbReference type="Gene3D" id="1.20.1280.50">
    <property type="match status" value="1"/>
</dbReference>
<feature type="domain" description="F-box" evidence="7">
    <location>
        <begin position="15"/>
        <end position="61"/>
    </location>
</feature>
<evidence type="ECO:0000256" key="2">
    <source>
        <dbReference type="ARBA" id="ARBA00006801"/>
    </source>
</evidence>
<dbReference type="FunFam" id="2.60.120.650:FF:000045">
    <property type="entry name" value="F-box protein At1g78280"/>
    <property type="match status" value="1"/>
</dbReference>
<dbReference type="EMBL" id="JBBWWQ010000003">
    <property type="protein sequence ID" value="KAK8952540.1"/>
    <property type="molecule type" value="Genomic_DNA"/>
</dbReference>
<evidence type="ECO:0000313" key="10">
    <source>
        <dbReference type="Proteomes" id="UP001418222"/>
    </source>
</evidence>
<proteinExistence type="inferred from homology"/>
<evidence type="ECO:0000256" key="1">
    <source>
        <dbReference type="ARBA" id="ARBA00004123"/>
    </source>
</evidence>
<evidence type="ECO:0000256" key="5">
    <source>
        <dbReference type="ARBA" id="ARBA00023004"/>
    </source>
</evidence>
<dbReference type="PROSITE" id="PS51184">
    <property type="entry name" value="JMJC"/>
    <property type="match status" value="1"/>
</dbReference>
<dbReference type="InterPro" id="IPR003347">
    <property type="entry name" value="JmjC_dom"/>
</dbReference>
<dbReference type="SMART" id="SM00256">
    <property type="entry name" value="FBOX"/>
    <property type="match status" value="1"/>
</dbReference>
<feature type="domain" description="JmjC" evidence="8">
    <location>
        <begin position="217"/>
        <end position="379"/>
    </location>
</feature>
<organism evidence="9 10">
    <name type="scientific">Platanthera zijinensis</name>
    <dbReference type="NCBI Taxonomy" id="2320716"/>
    <lineage>
        <taxon>Eukaryota</taxon>
        <taxon>Viridiplantae</taxon>
        <taxon>Streptophyta</taxon>
        <taxon>Embryophyta</taxon>
        <taxon>Tracheophyta</taxon>
        <taxon>Spermatophyta</taxon>
        <taxon>Magnoliopsida</taxon>
        <taxon>Liliopsida</taxon>
        <taxon>Asparagales</taxon>
        <taxon>Orchidaceae</taxon>
        <taxon>Orchidoideae</taxon>
        <taxon>Orchideae</taxon>
        <taxon>Orchidinae</taxon>
        <taxon>Platanthera</taxon>
    </lineage>
</organism>
<dbReference type="AlphaFoldDB" id="A0AAP0GDG7"/>
<keyword evidence="4" id="KW-0560">Oxidoreductase</keyword>
<comment type="subcellular location">
    <subcellularLocation>
        <location evidence="1">Nucleus</location>
    </subcellularLocation>
</comment>
<dbReference type="PROSITE" id="PS50181">
    <property type="entry name" value="FBOX"/>
    <property type="match status" value="1"/>
</dbReference>
<evidence type="ECO:0000256" key="6">
    <source>
        <dbReference type="ARBA" id="ARBA00023242"/>
    </source>
</evidence>
<dbReference type="GO" id="GO:0005634">
    <property type="term" value="C:nucleus"/>
    <property type="evidence" value="ECO:0007669"/>
    <property type="project" value="UniProtKB-SubCell"/>
</dbReference>
<evidence type="ECO:0000259" key="7">
    <source>
        <dbReference type="PROSITE" id="PS50181"/>
    </source>
</evidence>
<comment type="caution">
    <text evidence="9">The sequence shown here is derived from an EMBL/GenBank/DDBJ whole genome shotgun (WGS) entry which is preliminary data.</text>
</comment>
<dbReference type="PANTHER" id="PTHR12480">
    <property type="entry name" value="ARGININE DEMETHYLASE AND LYSYL-HYDROXYLASE JMJD"/>
    <property type="match status" value="1"/>
</dbReference>
<dbReference type="SMART" id="SM00558">
    <property type="entry name" value="JmjC"/>
    <property type="match status" value="1"/>
</dbReference>
<keyword evidence="3" id="KW-0479">Metal-binding</keyword>
<evidence type="ECO:0000256" key="4">
    <source>
        <dbReference type="ARBA" id="ARBA00023002"/>
    </source>
</evidence>